<reference evidence="2" key="1">
    <citation type="journal article" date="2023" name="G3 (Bethesda)">
        <title>Whole genome assemblies of Zophobas morio and Tenebrio molitor.</title>
        <authorList>
            <person name="Kaur S."/>
            <person name="Stinson S.A."/>
            <person name="diCenzo G.C."/>
        </authorList>
    </citation>
    <scope>NUCLEOTIDE SEQUENCE</scope>
    <source>
        <strain evidence="2">QUZm001</strain>
    </source>
</reference>
<dbReference type="Proteomes" id="UP001168821">
    <property type="component" value="Unassembled WGS sequence"/>
</dbReference>
<sequence>MTISETLRVQGSGEGADAQSSNLKPKRKKRSKTAKNNKVAPVVEPRGCRSANDHLNSDDSESPDPLEPWSTKKIANMNKILAWENDQDSM</sequence>
<feature type="compositionally biased region" description="Basic residues" evidence="1">
    <location>
        <begin position="24"/>
        <end position="35"/>
    </location>
</feature>
<evidence type="ECO:0000313" key="3">
    <source>
        <dbReference type="Proteomes" id="UP001168821"/>
    </source>
</evidence>
<evidence type="ECO:0000256" key="1">
    <source>
        <dbReference type="SAM" id="MobiDB-lite"/>
    </source>
</evidence>
<keyword evidence="3" id="KW-1185">Reference proteome</keyword>
<accession>A0AA38HRG9</accession>
<proteinExistence type="predicted"/>
<protein>
    <submittedName>
        <fullName evidence="2">Uncharacterized protein</fullName>
    </submittedName>
</protein>
<dbReference type="AlphaFoldDB" id="A0AA38HRG9"/>
<name>A0AA38HRG9_9CUCU</name>
<feature type="region of interest" description="Disordered" evidence="1">
    <location>
        <begin position="1"/>
        <end position="70"/>
    </location>
</feature>
<gene>
    <name evidence="2" type="ORF">Zmor_025058</name>
</gene>
<dbReference type="EMBL" id="JALNTZ010000008">
    <property type="protein sequence ID" value="KAJ3642256.1"/>
    <property type="molecule type" value="Genomic_DNA"/>
</dbReference>
<comment type="caution">
    <text evidence="2">The sequence shown here is derived from an EMBL/GenBank/DDBJ whole genome shotgun (WGS) entry which is preliminary data.</text>
</comment>
<evidence type="ECO:0000313" key="2">
    <source>
        <dbReference type="EMBL" id="KAJ3642256.1"/>
    </source>
</evidence>
<organism evidence="2 3">
    <name type="scientific">Zophobas morio</name>
    <dbReference type="NCBI Taxonomy" id="2755281"/>
    <lineage>
        <taxon>Eukaryota</taxon>
        <taxon>Metazoa</taxon>
        <taxon>Ecdysozoa</taxon>
        <taxon>Arthropoda</taxon>
        <taxon>Hexapoda</taxon>
        <taxon>Insecta</taxon>
        <taxon>Pterygota</taxon>
        <taxon>Neoptera</taxon>
        <taxon>Endopterygota</taxon>
        <taxon>Coleoptera</taxon>
        <taxon>Polyphaga</taxon>
        <taxon>Cucujiformia</taxon>
        <taxon>Tenebrionidae</taxon>
        <taxon>Zophobas</taxon>
    </lineage>
</organism>